<dbReference type="GO" id="GO:0016757">
    <property type="term" value="F:glycosyltransferase activity"/>
    <property type="evidence" value="ECO:0007669"/>
    <property type="project" value="UniProtKB-KW"/>
</dbReference>
<dbReference type="STRING" id="573321.SAMN04488505_103424"/>
<keyword evidence="1" id="KW-0328">Glycosyltransferase</keyword>
<keyword evidence="6" id="KW-1185">Reference proteome</keyword>
<evidence type="ECO:0000256" key="1">
    <source>
        <dbReference type="ARBA" id="ARBA00022676"/>
    </source>
</evidence>
<dbReference type="GO" id="GO:0005975">
    <property type="term" value="P:carbohydrate metabolic process"/>
    <property type="evidence" value="ECO:0007669"/>
    <property type="project" value="InterPro"/>
</dbReference>
<evidence type="ECO:0000313" key="5">
    <source>
        <dbReference type="EMBL" id="SEM12075.1"/>
    </source>
</evidence>
<dbReference type="EMBL" id="FOBB01000003">
    <property type="protein sequence ID" value="SEM12075.1"/>
    <property type="molecule type" value="Genomic_DNA"/>
</dbReference>
<gene>
    <name evidence="5" type="ORF">SAMN04488505_103424</name>
</gene>
<evidence type="ECO:0000256" key="2">
    <source>
        <dbReference type="ARBA" id="ARBA00022679"/>
    </source>
</evidence>
<name>A0A1H7VTC5_9BACT</name>
<evidence type="ECO:0000256" key="3">
    <source>
        <dbReference type="SAM" id="Phobius"/>
    </source>
</evidence>
<keyword evidence="3" id="KW-1133">Transmembrane helix</keyword>
<organism evidence="5 6">
    <name type="scientific">Chitinophaga rupis</name>
    <dbReference type="NCBI Taxonomy" id="573321"/>
    <lineage>
        <taxon>Bacteria</taxon>
        <taxon>Pseudomonadati</taxon>
        <taxon>Bacteroidota</taxon>
        <taxon>Chitinophagia</taxon>
        <taxon>Chitinophagales</taxon>
        <taxon>Chitinophagaceae</taxon>
        <taxon>Chitinophaga</taxon>
    </lineage>
</organism>
<proteinExistence type="predicted"/>
<evidence type="ECO:0000313" key="6">
    <source>
        <dbReference type="Proteomes" id="UP000198984"/>
    </source>
</evidence>
<keyword evidence="2" id="KW-0808">Transferase</keyword>
<dbReference type="Gene3D" id="1.50.10.10">
    <property type="match status" value="1"/>
</dbReference>
<dbReference type="AlphaFoldDB" id="A0A1H7VTC5"/>
<keyword evidence="3" id="KW-0812">Transmembrane</keyword>
<dbReference type="InterPro" id="IPR012341">
    <property type="entry name" value="6hp_glycosidase-like_sf"/>
</dbReference>
<keyword evidence="3" id="KW-0472">Membrane</keyword>
<evidence type="ECO:0000259" key="4">
    <source>
        <dbReference type="Pfam" id="PF17167"/>
    </source>
</evidence>
<reference evidence="5 6" key="1">
    <citation type="submission" date="2016-10" db="EMBL/GenBank/DDBJ databases">
        <authorList>
            <person name="de Groot N.N."/>
        </authorList>
    </citation>
    <scope>NUCLEOTIDE SEQUENCE [LARGE SCALE GENOMIC DNA]</scope>
    <source>
        <strain evidence="5 6">DSM 21039</strain>
    </source>
</reference>
<dbReference type="Proteomes" id="UP000198984">
    <property type="component" value="Unassembled WGS sequence"/>
</dbReference>
<accession>A0A1H7VTC5</accession>
<feature type="transmembrane region" description="Helical" evidence="3">
    <location>
        <begin position="17"/>
        <end position="38"/>
    </location>
</feature>
<dbReference type="InterPro" id="IPR008928">
    <property type="entry name" value="6-hairpin_glycosidase_sf"/>
</dbReference>
<dbReference type="InterPro" id="IPR033432">
    <property type="entry name" value="GH94_catalytic"/>
</dbReference>
<dbReference type="SUPFAM" id="SSF48208">
    <property type="entry name" value="Six-hairpin glycosidases"/>
    <property type="match status" value="1"/>
</dbReference>
<protein>
    <recommendedName>
        <fullName evidence="4">Glycosyl hydrolase 94 catalytic domain-containing protein</fullName>
    </recommendedName>
</protein>
<dbReference type="Pfam" id="PF17167">
    <property type="entry name" value="Glyco_hydro_94"/>
    <property type="match status" value="1"/>
</dbReference>
<sequence>MFICLYIIKGAMHMRRIFTIPVITIFFFSFLLNGFTGFTQSRNNTLATSILADSRLDTIQARALHLLTGFAAGTSYGEVWIRDFNTFIKGSLQVHPKEKVKEMLLLFFKMQGSDGNIVDGVIDARKANGGYQYRYSKLAPGWAAHKNTVETDQESSLVQAVRKYIDATGDHSILQEKIGDSTVLQRMEAAFSYLLKERYSAKYGLITGATTIDWGDVQPETGWGVAINNKTKWSIDIYDNAMFVIAIQDFLAMQPKEYQASKDWKKIAADIRQHVRMHLWQAGKQKYIPHLYLNSSPFSNAFNEQEILYTGGTTCAILAGFHDHAEIAAINKQMVAAAAKEKYATIGITVYPPYPATEFPNMKPYVYQNAGDWTWFGGRMIQALIANGFIEEATTELDPILERALKYKGFYEWYDVQTGEPKGSKDFRGEAGVLFDAITLLKQWAVQHK</sequence>
<feature type="domain" description="Glycosyl hydrolase 94 catalytic" evidence="4">
    <location>
        <begin position="81"/>
        <end position="357"/>
    </location>
</feature>